<accession>A0A2M7TGA1</accession>
<dbReference type="GO" id="GO:0032153">
    <property type="term" value="C:cell division site"/>
    <property type="evidence" value="ECO:0007669"/>
    <property type="project" value="TreeGrafter"/>
</dbReference>
<dbReference type="PANTHER" id="PTHR32432">
    <property type="entry name" value="CELL DIVISION PROTEIN FTSA-RELATED"/>
    <property type="match status" value="1"/>
</dbReference>
<dbReference type="Proteomes" id="UP000228920">
    <property type="component" value="Unassembled WGS sequence"/>
</dbReference>
<dbReference type="GO" id="GO:0051301">
    <property type="term" value="P:cell division"/>
    <property type="evidence" value="ECO:0007669"/>
    <property type="project" value="TreeGrafter"/>
</dbReference>
<dbReference type="Gene3D" id="3.30.420.40">
    <property type="match status" value="1"/>
</dbReference>
<feature type="non-terminal residue" evidence="1">
    <location>
        <position position="1"/>
    </location>
</feature>
<dbReference type="InterPro" id="IPR043129">
    <property type="entry name" value="ATPase_NBD"/>
</dbReference>
<proteinExistence type="predicted"/>
<protein>
    <recommendedName>
        <fullName evidence="3">Cell division protein FtsA</fullName>
    </recommendedName>
</protein>
<dbReference type="Pfam" id="PF14450">
    <property type="entry name" value="FtsA"/>
    <property type="match status" value="1"/>
</dbReference>
<dbReference type="InterPro" id="IPR050696">
    <property type="entry name" value="FtsA/MreB"/>
</dbReference>
<dbReference type="GO" id="GO:0009898">
    <property type="term" value="C:cytoplasmic side of plasma membrane"/>
    <property type="evidence" value="ECO:0007669"/>
    <property type="project" value="TreeGrafter"/>
</dbReference>
<gene>
    <name evidence="1" type="ORF">COY32_05680</name>
</gene>
<name>A0A2M7TGA1_UNCKA</name>
<evidence type="ECO:0000313" key="1">
    <source>
        <dbReference type="EMBL" id="PIZ45042.1"/>
    </source>
</evidence>
<dbReference type="PANTHER" id="PTHR32432:SF4">
    <property type="entry name" value="CELL DIVISION PROTEIN FTSA"/>
    <property type="match status" value="1"/>
</dbReference>
<sequence length="164" mass="17766">AAEVIKLEVAQADSRKINKREEIDLAKFSDHEKERTMISVKHISEIVQARCEEILGLINTELKKIDRAGLLPAGVILTGGGAKLTGLVDLAKEKLKLPVVIGLPQGAEESAIDKINDPGFSTAIGLAIWGSHSANKSSKFHLPNFSSVDDVVDKMKGWFKSLLP</sequence>
<dbReference type="EMBL" id="PFNL01000153">
    <property type="protein sequence ID" value="PIZ45042.1"/>
    <property type="molecule type" value="Genomic_DNA"/>
</dbReference>
<dbReference type="SUPFAM" id="SSF53067">
    <property type="entry name" value="Actin-like ATPase domain"/>
    <property type="match status" value="1"/>
</dbReference>
<dbReference type="AlphaFoldDB" id="A0A2M7TGA1"/>
<reference evidence="2" key="1">
    <citation type="submission" date="2017-09" db="EMBL/GenBank/DDBJ databases">
        <title>Depth-based differentiation of microbial function through sediment-hosted aquifers and enrichment of novel symbionts in the deep terrestrial subsurface.</title>
        <authorList>
            <person name="Probst A.J."/>
            <person name="Ladd B."/>
            <person name="Jarett J.K."/>
            <person name="Geller-Mcgrath D.E."/>
            <person name="Sieber C.M.K."/>
            <person name="Emerson J.B."/>
            <person name="Anantharaman K."/>
            <person name="Thomas B.C."/>
            <person name="Malmstrom R."/>
            <person name="Stieglmeier M."/>
            <person name="Klingl A."/>
            <person name="Woyke T."/>
            <person name="Ryan C.M."/>
            <person name="Banfield J.F."/>
        </authorList>
    </citation>
    <scope>NUCLEOTIDE SEQUENCE [LARGE SCALE GENOMIC DNA]</scope>
</reference>
<evidence type="ECO:0008006" key="3">
    <source>
        <dbReference type="Google" id="ProtNLM"/>
    </source>
</evidence>
<evidence type="ECO:0000313" key="2">
    <source>
        <dbReference type="Proteomes" id="UP000228920"/>
    </source>
</evidence>
<comment type="caution">
    <text evidence="1">The sequence shown here is derived from an EMBL/GenBank/DDBJ whole genome shotgun (WGS) entry which is preliminary data.</text>
</comment>
<organism evidence="1 2">
    <name type="scientific">candidate division WWE3 bacterium CG_4_10_14_0_2_um_filter_41_14</name>
    <dbReference type="NCBI Taxonomy" id="1975072"/>
    <lineage>
        <taxon>Bacteria</taxon>
        <taxon>Katanobacteria</taxon>
    </lineage>
</organism>